<dbReference type="Proteomes" id="UP001163321">
    <property type="component" value="Chromosome 5"/>
</dbReference>
<evidence type="ECO:0000313" key="1">
    <source>
        <dbReference type="EMBL" id="KAI9912116.1"/>
    </source>
</evidence>
<sequence>MTRTTMQQQTIQQAFSVQSTKKYAEYSPQKLKINKSIYRSLYRRTHAADRLDEDPRFQGYGGDVQPVSQRSFY</sequence>
<gene>
    <name evidence="1" type="ORF">PsorP6_008982</name>
</gene>
<name>A0ACC0W1A1_9STRA</name>
<accession>A0ACC0W1A1</accession>
<evidence type="ECO:0000313" key="2">
    <source>
        <dbReference type="Proteomes" id="UP001163321"/>
    </source>
</evidence>
<comment type="caution">
    <text evidence="1">The sequence shown here is derived from an EMBL/GenBank/DDBJ whole genome shotgun (WGS) entry which is preliminary data.</text>
</comment>
<proteinExistence type="predicted"/>
<dbReference type="EMBL" id="CM047584">
    <property type="protein sequence ID" value="KAI9912116.1"/>
    <property type="molecule type" value="Genomic_DNA"/>
</dbReference>
<organism evidence="1 2">
    <name type="scientific">Peronosclerospora sorghi</name>
    <dbReference type="NCBI Taxonomy" id="230839"/>
    <lineage>
        <taxon>Eukaryota</taxon>
        <taxon>Sar</taxon>
        <taxon>Stramenopiles</taxon>
        <taxon>Oomycota</taxon>
        <taxon>Peronosporomycetes</taxon>
        <taxon>Peronosporales</taxon>
        <taxon>Peronosporaceae</taxon>
        <taxon>Peronosclerospora</taxon>
    </lineage>
</organism>
<keyword evidence="2" id="KW-1185">Reference proteome</keyword>
<protein>
    <submittedName>
        <fullName evidence="1">Uncharacterized protein</fullName>
    </submittedName>
</protein>
<reference evidence="1 2" key="1">
    <citation type="journal article" date="2022" name="bioRxiv">
        <title>The genome of the oomycete Peronosclerospora sorghi, a cosmopolitan pathogen of maize and sorghum, is inflated with dispersed pseudogenes.</title>
        <authorList>
            <person name="Fletcher K."/>
            <person name="Martin F."/>
            <person name="Isakeit T."/>
            <person name="Cavanaugh K."/>
            <person name="Magill C."/>
            <person name="Michelmore R."/>
        </authorList>
    </citation>
    <scope>NUCLEOTIDE SEQUENCE [LARGE SCALE GENOMIC DNA]</scope>
    <source>
        <strain evidence="1">P6</strain>
    </source>
</reference>